<gene>
    <name evidence="1" type="ORF">AAIR29_12725</name>
</gene>
<accession>A0ABU9XAP5</accession>
<sequence>MIEVTQAVKLARQFFSEIYQDEDIQNLMLEEVVIDDDSNEWQITFGYDANTTKEASTIFSEKIIDKIPRVYKRIHINADEGDFKDMFNREVE</sequence>
<organism evidence="1 2">
    <name type="scientific">Psychrobacter saeujeotis</name>
    <dbReference type="NCBI Taxonomy" id="3143436"/>
    <lineage>
        <taxon>Bacteria</taxon>
        <taxon>Pseudomonadati</taxon>
        <taxon>Pseudomonadota</taxon>
        <taxon>Gammaproteobacteria</taxon>
        <taxon>Moraxellales</taxon>
        <taxon>Moraxellaceae</taxon>
        <taxon>Psychrobacter</taxon>
    </lineage>
</organism>
<dbReference type="EMBL" id="JBDGHN010000008">
    <property type="protein sequence ID" value="MEN2752495.1"/>
    <property type="molecule type" value="Genomic_DNA"/>
</dbReference>
<evidence type="ECO:0000313" key="1">
    <source>
        <dbReference type="EMBL" id="MEN2752495.1"/>
    </source>
</evidence>
<dbReference type="Proteomes" id="UP001461960">
    <property type="component" value="Unassembled WGS sequence"/>
</dbReference>
<dbReference type="RefSeq" id="WP_299221171.1">
    <property type="nucleotide sequence ID" value="NZ_JBDGHN010000008.1"/>
</dbReference>
<name>A0ABU9XAP5_9GAMM</name>
<reference evidence="1 2" key="1">
    <citation type="submission" date="2024-05" db="EMBL/GenBank/DDBJ databases">
        <authorList>
            <person name="Kim H.-Y."/>
            <person name="Kim E."/>
            <person name="Cai Y."/>
            <person name="Yang S.-M."/>
            <person name="Lee W."/>
        </authorList>
    </citation>
    <scope>NUCLEOTIDE SEQUENCE [LARGE SCALE GENOMIC DNA]</scope>
    <source>
        <strain evidence="1 2">FBL11</strain>
    </source>
</reference>
<keyword evidence="2" id="KW-1185">Reference proteome</keyword>
<evidence type="ECO:0000313" key="2">
    <source>
        <dbReference type="Proteomes" id="UP001461960"/>
    </source>
</evidence>
<protein>
    <submittedName>
        <fullName evidence="1">Uncharacterized protein</fullName>
    </submittedName>
</protein>
<proteinExistence type="predicted"/>
<comment type="caution">
    <text evidence="1">The sequence shown here is derived from an EMBL/GenBank/DDBJ whole genome shotgun (WGS) entry which is preliminary data.</text>
</comment>